<reference evidence="3" key="1">
    <citation type="journal article" date="2013" name="PLoS ONE">
        <title>Metagenomic insights into the carbohydrate-active enzymes carried by the microorganisms adhering to solid digesta in the rumen of cows.</title>
        <authorList>
            <person name="Wang L."/>
            <person name="Hatem A."/>
            <person name="Catalyurek U.V."/>
            <person name="Morrison M."/>
            <person name="Yu Z."/>
        </authorList>
    </citation>
    <scope>NUCLEOTIDE SEQUENCE</scope>
</reference>
<evidence type="ECO:0000256" key="1">
    <source>
        <dbReference type="SAM" id="MobiDB-lite"/>
    </source>
</evidence>
<feature type="transmembrane region" description="Helical" evidence="2">
    <location>
        <begin position="230"/>
        <end position="258"/>
    </location>
</feature>
<name>W0FIE7_9BACT</name>
<feature type="transmembrane region" description="Helical" evidence="2">
    <location>
        <begin position="298"/>
        <end position="321"/>
    </location>
</feature>
<evidence type="ECO:0000256" key="2">
    <source>
        <dbReference type="SAM" id="Phobius"/>
    </source>
</evidence>
<keyword evidence="2" id="KW-1133">Transmembrane helix</keyword>
<feature type="transmembrane region" description="Helical" evidence="2">
    <location>
        <begin position="197"/>
        <end position="215"/>
    </location>
</feature>
<dbReference type="AlphaFoldDB" id="W0FIE7"/>
<dbReference type="InterPro" id="IPR025367">
    <property type="entry name" value="DUF4271"/>
</dbReference>
<feature type="compositionally biased region" description="Polar residues" evidence="1">
    <location>
        <begin position="1"/>
        <end position="10"/>
    </location>
</feature>
<protein>
    <submittedName>
        <fullName evidence="3">Putative membrane protein</fullName>
    </submittedName>
</protein>
<evidence type="ECO:0000313" key="3">
    <source>
        <dbReference type="EMBL" id="AHF24563.1"/>
    </source>
</evidence>
<dbReference type="Pfam" id="PF14093">
    <property type="entry name" value="DUF4271"/>
    <property type="match status" value="1"/>
</dbReference>
<feature type="transmembrane region" description="Helical" evidence="2">
    <location>
        <begin position="333"/>
        <end position="354"/>
    </location>
</feature>
<organism evidence="3">
    <name type="scientific">uncultured bacterium Contig1529</name>
    <dbReference type="NCBI Taxonomy" id="1393449"/>
    <lineage>
        <taxon>Bacteria</taxon>
        <taxon>environmental samples</taxon>
    </lineage>
</organism>
<sequence length="361" mass="41110">MKSEWIQQTDSLHKAAAPTTEGGEATEQQSHESGAAISVNRQSAAKPKHPYQVLKQLPPDATPAQQDSAIQAAFQPENTHLSTRPDTLHLPGHDKGKSYKDVSLPQYYRETFFAKDTLLHPEIDGGRYGVAGDPVPYTIRGDNTVTLLLLTIVVVALFSFARSRDFIIYQAKEFFKPPRSGQTTEITETSSEFRFQFFLAAQTCLVTSIIAFFYTQQNVADTFILKSQYMLIWIFFGCFVVYFLLKSLLYAIVNSIFFDRKDNSNWQKSLLFLVSAEGVALFPLVMLQSYFNLSLQNAIVYVLVVVVLVKLLTFYKCYVIFFRRNAAYLQNILYFCALEIVPMFSLWGFLVIIVDYLKINF</sequence>
<keyword evidence="2" id="KW-0812">Transmembrane</keyword>
<keyword evidence="2" id="KW-0472">Membrane</keyword>
<proteinExistence type="predicted"/>
<accession>W0FIE7</accession>
<dbReference type="EMBL" id="KC246798">
    <property type="protein sequence ID" value="AHF24563.1"/>
    <property type="molecule type" value="Genomic_DNA"/>
</dbReference>
<feature type="region of interest" description="Disordered" evidence="1">
    <location>
        <begin position="1"/>
        <end position="49"/>
    </location>
</feature>
<feature type="compositionally biased region" description="Low complexity" evidence="1">
    <location>
        <begin position="15"/>
        <end position="27"/>
    </location>
</feature>
<feature type="transmembrane region" description="Helical" evidence="2">
    <location>
        <begin position="270"/>
        <end position="292"/>
    </location>
</feature>
<feature type="transmembrane region" description="Helical" evidence="2">
    <location>
        <begin position="144"/>
        <end position="161"/>
    </location>
</feature>